<dbReference type="Proteomes" id="UP001501207">
    <property type="component" value="Unassembled WGS sequence"/>
</dbReference>
<organism evidence="5 6">
    <name type="scientific">Compostibacter hankyongensis</name>
    <dbReference type="NCBI Taxonomy" id="1007089"/>
    <lineage>
        <taxon>Bacteria</taxon>
        <taxon>Pseudomonadati</taxon>
        <taxon>Bacteroidota</taxon>
        <taxon>Chitinophagia</taxon>
        <taxon>Chitinophagales</taxon>
        <taxon>Chitinophagaceae</taxon>
        <taxon>Compostibacter</taxon>
    </lineage>
</organism>
<dbReference type="InterPro" id="IPR026856">
    <property type="entry name" value="Sialidase_fam"/>
</dbReference>
<evidence type="ECO:0000256" key="1">
    <source>
        <dbReference type="ARBA" id="ARBA00000427"/>
    </source>
</evidence>
<dbReference type="PANTHER" id="PTHR10628">
    <property type="entry name" value="SIALIDASE"/>
    <property type="match status" value="1"/>
</dbReference>
<reference evidence="6" key="1">
    <citation type="journal article" date="2019" name="Int. J. Syst. Evol. Microbiol.">
        <title>The Global Catalogue of Microorganisms (GCM) 10K type strain sequencing project: providing services to taxonomists for standard genome sequencing and annotation.</title>
        <authorList>
            <consortium name="The Broad Institute Genomics Platform"/>
            <consortium name="The Broad Institute Genome Sequencing Center for Infectious Disease"/>
            <person name="Wu L."/>
            <person name="Ma J."/>
        </authorList>
    </citation>
    <scope>NUCLEOTIDE SEQUENCE [LARGE SCALE GENOMIC DNA]</scope>
    <source>
        <strain evidence="6">JCM 17664</strain>
    </source>
</reference>
<dbReference type="PROSITE" id="PS51257">
    <property type="entry name" value="PROKAR_LIPOPROTEIN"/>
    <property type="match status" value="1"/>
</dbReference>
<dbReference type="PANTHER" id="PTHR10628:SF30">
    <property type="entry name" value="EXO-ALPHA-SIALIDASE"/>
    <property type="match status" value="1"/>
</dbReference>
<gene>
    <name evidence="5" type="ORF">GCM10023143_30100</name>
</gene>
<evidence type="ECO:0000313" key="5">
    <source>
        <dbReference type="EMBL" id="GAA4317806.1"/>
    </source>
</evidence>
<dbReference type="EC" id="3.2.1.18" evidence="3"/>
<protein>
    <recommendedName>
        <fullName evidence="3">exo-alpha-sialidase</fullName>
        <ecNumber evidence="3">3.2.1.18</ecNumber>
    </recommendedName>
</protein>
<dbReference type="RefSeq" id="WP_344980818.1">
    <property type="nucleotide sequence ID" value="NZ_BAABFN010000020.1"/>
</dbReference>
<dbReference type="InterPro" id="IPR011040">
    <property type="entry name" value="Sialidase"/>
</dbReference>
<dbReference type="SUPFAM" id="SSF50939">
    <property type="entry name" value="Sialidases"/>
    <property type="match status" value="1"/>
</dbReference>
<dbReference type="Pfam" id="PF13088">
    <property type="entry name" value="BNR_2"/>
    <property type="match status" value="1"/>
</dbReference>
<comment type="similarity">
    <text evidence="2">Belongs to the glycosyl hydrolase 33 family.</text>
</comment>
<dbReference type="EMBL" id="BAABFN010000020">
    <property type="protein sequence ID" value="GAA4317806.1"/>
    <property type="molecule type" value="Genomic_DNA"/>
</dbReference>
<evidence type="ECO:0000256" key="2">
    <source>
        <dbReference type="ARBA" id="ARBA00009348"/>
    </source>
</evidence>
<comment type="catalytic activity">
    <reaction evidence="1">
        <text>Hydrolysis of alpha-(2-&gt;3)-, alpha-(2-&gt;6)-, alpha-(2-&gt;8)- glycosidic linkages of terminal sialic acid residues in oligosaccharides, glycoproteins, glycolipids, colominic acid and synthetic substrates.</text>
        <dbReference type="EC" id="3.2.1.18"/>
    </reaction>
</comment>
<dbReference type="InterPro" id="IPR036278">
    <property type="entry name" value="Sialidase_sf"/>
</dbReference>
<evidence type="ECO:0000313" key="6">
    <source>
        <dbReference type="Proteomes" id="UP001501207"/>
    </source>
</evidence>
<accession>A0ABP8G5I6</accession>
<evidence type="ECO:0000259" key="4">
    <source>
        <dbReference type="Pfam" id="PF13088"/>
    </source>
</evidence>
<dbReference type="CDD" id="cd15482">
    <property type="entry name" value="Sialidase_non-viral"/>
    <property type="match status" value="1"/>
</dbReference>
<sequence>MMKNYLVALLFMVACCSCDKILPELLGRLPHHGNEDADTVETNLARTATLSTVHPALFNTRFVKNAADGDGGTDADSAWAPNLAPVNAGSPALMALSWNRMVSVDSIVIKWYKNWYFTQYTFATWTDPQPLKLAAPPPPFPHTDVYTGGEDGYFAYRIPALLVSGQGTVLAFCEARKDDAGDNGNIDLVLKRSFDDGVTWQPQQLLYGDGDNATIGNPVPVLDRNTGDIFIIFCRNAQQVFYMKSTDDGVTFSAPVDITASVTALCSNAGFNWNRVLTGPGHGLQTASGRLIIPLKPSGPLQDGATRRVGVIYSDDHGVTWKPGGIVPPSIGEMSESTAFETADSTLVLNMRWHDGLYRAVSKSADGGLSWSDPVADTALPDPVNQGSIIRYSGNPSDRRVLFSNLNHQVTGTANRNRLTVKLSNDDGASWTKSRLIVPGPSGYSDLAVTHSGKCLVFFERGTEIYSEKLTLARIDMNEFNQADPPEGTDRYDVKLAKEYPSDPAWHEQLRVTGNTQTGSRTHVFSSPLHTKSLLLYVDGVHQTGSMVYLQEIEVWGK</sequence>
<keyword evidence="6" id="KW-1185">Reference proteome</keyword>
<proteinExistence type="inferred from homology"/>
<name>A0ABP8G5I6_9BACT</name>
<comment type="caution">
    <text evidence="5">The sequence shown here is derived from an EMBL/GenBank/DDBJ whole genome shotgun (WGS) entry which is preliminary data.</text>
</comment>
<feature type="domain" description="Sialidase" evidence="4">
    <location>
        <begin position="168"/>
        <end position="454"/>
    </location>
</feature>
<dbReference type="Gene3D" id="2.120.10.10">
    <property type="match status" value="1"/>
</dbReference>
<evidence type="ECO:0000256" key="3">
    <source>
        <dbReference type="ARBA" id="ARBA00012733"/>
    </source>
</evidence>